<evidence type="ECO:0000313" key="17">
    <source>
        <dbReference type="Proteomes" id="UP000257143"/>
    </source>
</evidence>
<feature type="active site" description="Schiff-base intermediate with substrate; via pyruvic acid" evidence="15">
    <location>
        <position position="67"/>
    </location>
</feature>
<dbReference type="PANTHER" id="PTHR33866">
    <property type="entry name" value="S-ADENOSYLMETHIONINE DECARBOXYLASE PROENZYME"/>
    <property type="match status" value="1"/>
</dbReference>
<dbReference type="Gene3D" id="3.30.360.110">
    <property type="entry name" value="S-adenosylmethionine decarboxylase domain"/>
    <property type="match status" value="1"/>
</dbReference>
<feature type="active site" description="Proton acceptor; for processing activity" evidence="15">
    <location>
        <position position="72"/>
    </location>
</feature>
<comment type="cofactor">
    <cofactor evidence="15">
        <name>pyruvate</name>
        <dbReference type="ChEBI" id="CHEBI:15361"/>
    </cofactor>
    <text evidence="15">Binds 1 pyruvoyl group covalently per subunit.</text>
</comment>
<dbReference type="OrthoDB" id="9793120at2"/>
<comment type="similarity">
    <text evidence="14 15">Belongs to the prokaryotic AdoMetDC family. Type 1 subfamily.</text>
</comment>
<dbReference type="UniPathway" id="UPA00331">
    <property type="reaction ID" value="UER00451"/>
</dbReference>
<evidence type="ECO:0000256" key="7">
    <source>
        <dbReference type="ARBA" id="ARBA00023115"/>
    </source>
</evidence>
<evidence type="ECO:0000256" key="14">
    <source>
        <dbReference type="ARBA" id="ARBA00061583"/>
    </source>
</evidence>
<dbReference type="GO" id="GO:0008295">
    <property type="term" value="P:spermidine biosynthetic process"/>
    <property type="evidence" value="ECO:0007669"/>
    <property type="project" value="UniProtKB-UniRule"/>
</dbReference>
<accession>A0A3D8PW01</accession>
<keyword evidence="7 15" id="KW-0620">Polyamine biosynthesis</keyword>
<proteinExistence type="inferred from homology"/>
<keyword evidence="4 15" id="KW-0210">Decarboxylase</keyword>
<evidence type="ECO:0000256" key="9">
    <source>
        <dbReference type="ARBA" id="ARBA00023239"/>
    </source>
</evidence>
<feature type="active site" description="Proton donor; for catalytic activity" evidence="15">
    <location>
        <position position="87"/>
    </location>
</feature>
<dbReference type="GO" id="GO:0004014">
    <property type="term" value="F:adenosylmethionine decarboxylase activity"/>
    <property type="evidence" value="ECO:0007669"/>
    <property type="project" value="UniProtKB-UniRule"/>
</dbReference>
<keyword evidence="11 15" id="KW-0670">Pyruvate</keyword>
<keyword evidence="6 15" id="KW-0745">Spermidine biosynthesis</keyword>
<evidence type="ECO:0000256" key="10">
    <source>
        <dbReference type="ARBA" id="ARBA00023270"/>
    </source>
</evidence>
<comment type="catalytic activity">
    <reaction evidence="12 15">
        <text>S-adenosyl-L-methionine + H(+) = S-adenosyl 3-(methylsulfanyl)propylamine + CO2</text>
        <dbReference type="Rhea" id="RHEA:15981"/>
        <dbReference type="ChEBI" id="CHEBI:15378"/>
        <dbReference type="ChEBI" id="CHEBI:16526"/>
        <dbReference type="ChEBI" id="CHEBI:57443"/>
        <dbReference type="ChEBI" id="CHEBI:59789"/>
        <dbReference type="EC" id="4.1.1.50"/>
    </reaction>
</comment>
<evidence type="ECO:0000256" key="13">
    <source>
        <dbReference type="ARBA" id="ARBA00056215"/>
    </source>
</evidence>
<protein>
    <recommendedName>
        <fullName evidence="15">S-adenosylmethionine decarboxylase proenzyme</fullName>
        <shortName evidence="15">AdoMetDC</shortName>
        <shortName evidence="15">SAMDC</shortName>
        <ecNumber evidence="15">4.1.1.50</ecNumber>
    </recommendedName>
    <component>
        <recommendedName>
            <fullName evidence="15">S-adenosylmethionine decarboxylase beta chain</fullName>
        </recommendedName>
    </component>
    <component>
        <recommendedName>
            <fullName evidence="15">S-adenosylmethionine decarboxylase alpha chain</fullName>
        </recommendedName>
    </component>
</protein>
<sequence>MGLEITALGRHVLIEYYGCSKEIIENNELIEQYMREAADYSGATIVESVFHHFNPYGVSGAVIIAESHLTIHTWPEYDFASVDVYTCGDSVNPWKAANYLSEKLQAKKTESFEIPRGMADRIKAYAEREIDQIQVKIEAEIEGVK</sequence>
<evidence type="ECO:0000256" key="4">
    <source>
        <dbReference type="ARBA" id="ARBA00022793"/>
    </source>
</evidence>
<feature type="chain" id="PRO_5023212280" description="S-adenosylmethionine decarboxylase beta chain" evidence="15">
    <location>
        <begin position="1"/>
        <end position="66"/>
    </location>
</feature>
<keyword evidence="17" id="KW-1185">Reference proteome</keyword>
<evidence type="ECO:0000256" key="8">
    <source>
        <dbReference type="ARBA" id="ARBA00023145"/>
    </source>
</evidence>
<dbReference type="Gene3D" id="3.30.160.750">
    <property type="match status" value="1"/>
</dbReference>
<dbReference type="HAMAP" id="MF_00464">
    <property type="entry name" value="AdoMetDC_1"/>
    <property type="match status" value="1"/>
</dbReference>
<evidence type="ECO:0000256" key="1">
    <source>
        <dbReference type="ARBA" id="ARBA00004911"/>
    </source>
</evidence>
<evidence type="ECO:0000256" key="12">
    <source>
        <dbReference type="ARBA" id="ARBA00048112"/>
    </source>
</evidence>
<comment type="function">
    <text evidence="13 15">Catalyzes the decarboxylation of S-adenosylmethionine to S-adenosylmethioninamine (dcAdoMet), the propylamine donor required for the synthesis of the polyamines spermine and spermidine from the diamine putrescine.</text>
</comment>
<dbReference type="InterPro" id="IPR016067">
    <property type="entry name" value="S-AdoMet_deCO2ase_core"/>
</dbReference>
<evidence type="ECO:0000256" key="15">
    <source>
        <dbReference type="HAMAP-Rule" id="MF_00464"/>
    </source>
</evidence>
<dbReference type="InterPro" id="IPR003826">
    <property type="entry name" value="AdoMetDC_fam_prok"/>
</dbReference>
<dbReference type="InterPro" id="IPR017716">
    <property type="entry name" value="S-AdoMet_deCOase_pro-enz"/>
</dbReference>
<dbReference type="PANTHER" id="PTHR33866:SF2">
    <property type="entry name" value="S-ADENOSYLMETHIONINE DECARBOXYLASE PROENZYME"/>
    <property type="match status" value="1"/>
</dbReference>
<keyword evidence="8 15" id="KW-0865">Zymogen</keyword>
<dbReference type="InterPro" id="IPR042286">
    <property type="entry name" value="AdoMetDC_C"/>
</dbReference>
<keyword evidence="5 15" id="KW-0068">Autocatalytic cleavage</keyword>
<dbReference type="Proteomes" id="UP000257143">
    <property type="component" value="Unassembled WGS sequence"/>
</dbReference>
<reference evidence="17" key="1">
    <citation type="submission" date="2017-11" db="EMBL/GenBank/DDBJ databases">
        <authorList>
            <person name="Zhu W."/>
        </authorList>
    </citation>
    <scope>NUCLEOTIDE SEQUENCE [LARGE SCALE GENOMIC DNA]</scope>
    <source>
        <strain evidence="17">CAU 1183</strain>
    </source>
</reference>
<evidence type="ECO:0000256" key="2">
    <source>
        <dbReference type="ARBA" id="ARBA00011601"/>
    </source>
</evidence>
<dbReference type="GO" id="GO:0005829">
    <property type="term" value="C:cytosol"/>
    <property type="evidence" value="ECO:0007669"/>
    <property type="project" value="TreeGrafter"/>
</dbReference>
<comment type="PTM">
    <text evidence="15">Is synthesized initially as an inactive proenzyme. Formation of the active enzyme involves a self-maturation process in which the active site pyruvoyl group is generated from an internal serine residue via an autocatalytic post-translational modification. Two non-identical subunits are generated from the proenzyme in this reaction, and the pyruvate is formed at the N-terminus of the alpha chain, which is derived from the carboxyl end of the proenzyme. The post-translation cleavage follows an unusual pathway, termed non-hydrolytic serinolysis, in which the side chain hydroxyl group of the serine supplies its oxygen atom to form the C-terminus of the beta chain, while the remainder of the serine residue undergoes an oxidative deamination to produce ammonia and the pyruvoyl group blocking the N-terminus of the alpha chain.</text>
</comment>
<dbReference type="RefSeq" id="WP_115772389.1">
    <property type="nucleotide sequence ID" value="NZ_PIOC01000010.1"/>
</dbReference>
<name>A0A3D8PW01_9BACI</name>
<evidence type="ECO:0000313" key="16">
    <source>
        <dbReference type="EMBL" id="RDW20306.1"/>
    </source>
</evidence>
<feature type="site" description="Cleavage (non-hydrolytic); by autolysis" evidence="15">
    <location>
        <begin position="66"/>
        <end position="67"/>
    </location>
</feature>
<dbReference type="Pfam" id="PF02675">
    <property type="entry name" value="AdoMet_dc"/>
    <property type="match status" value="1"/>
</dbReference>
<dbReference type="SUPFAM" id="SSF56276">
    <property type="entry name" value="S-adenosylmethionine decarboxylase"/>
    <property type="match status" value="1"/>
</dbReference>
<feature type="chain" id="PRO_5023212281" description="S-adenosylmethionine decarboxylase alpha chain" evidence="15">
    <location>
        <begin position="67"/>
        <end position="145"/>
    </location>
</feature>
<dbReference type="NCBIfam" id="TIGR03330">
    <property type="entry name" value="SAM_DCase_Bsu"/>
    <property type="match status" value="1"/>
</dbReference>
<comment type="caution">
    <text evidence="16">The sequence shown here is derived from an EMBL/GenBank/DDBJ whole genome shotgun (WGS) entry which is preliminary data.</text>
</comment>
<gene>
    <name evidence="15" type="primary">speH</name>
    <name evidence="16" type="ORF">CWR48_06350</name>
</gene>
<keyword evidence="10 15" id="KW-0704">Schiff base</keyword>
<evidence type="ECO:0000256" key="3">
    <source>
        <dbReference type="ARBA" id="ARBA00022691"/>
    </source>
</evidence>
<keyword evidence="3 15" id="KW-0949">S-adenosyl-L-methionine</keyword>
<organism evidence="16 17">
    <name type="scientific">Oceanobacillus arenosus</name>
    <dbReference type="NCBI Taxonomy" id="1229153"/>
    <lineage>
        <taxon>Bacteria</taxon>
        <taxon>Bacillati</taxon>
        <taxon>Bacillota</taxon>
        <taxon>Bacilli</taxon>
        <taxon>Bacillales</taxon>
        <taxon>Bacillaceae</taxon>
        <taxon>Oceanobacillus</taxon>
    </lineage>
</organism>
<feature type="modified residue" description="Pyruvic acid (Ser); by autocatalysis" evidence="15">
    <location>
        <position position="67"/>
    </location>
</feature>
<dbReference type="FunFam" id="3.30.360.110:FF:000001">
    <property type="entry name" value="S-adenosylmethionine decarboxylase proenzyme"/>
    <property type="match status" value="1"/>
</dbReference>
<comment type="pathway">
    <text evidence="1 15">Amine and polyamine biosynthesis; S-adenosylmethioninamine biosynthesis; S-adenosylmethioninamine from S-adenosyl-L-methionine: step 1/1.</text>
</comment>
<evidence type="ECO:0000256" key="5">
    <source>
        <dbReference type="ARBA" id="ARBA00022813"/>
    </source>
</evidence>
<keyword evidence="9 15" id="KW-0456">Lyase</keyword>
<evidence type="ECO:0000256" key="11">
    <source>
        <dbReference type="ARBA" id="ARBA00023317"/>
    </source>
</evidence>
<dbReference type="AlphaFoldDB" id="A0A3D8PW01"/>
<dbReference type="InterPro" id="IPR042284">
    <property type="entry name" value="AdoMetDC_N"/>
</dbReference>
<evidence type="ECO:0000256" key="6">
    <source>
        <dbReference type="ARBA" id="ARBA00023066"/>
    </source>
</evidence>
<comment type="subunit">
    <text evidence="2 15">Heterotetramer of two alpha and two beta chains arranged as a dimer of alpha/beta heterodimers.</text>
</comment>
<dbReference type="EMBL" id="PIOC01000010">
    <property type="protein sequence ID" value="RDW20306.1"/>
    <property type="molecule type" value="Genomic_DNA"/>
</dbReference>
<dbReference type="EC" id="4.1.1.50" evidence="15"/>